<dbReference type="InParanoid" id="Q8TLC1"/>
<dbReference type="AlphaFoldDB" id="Q8TLC1"/>
<name>Q8TLC1_METAC</name>
<dbReference type="EnsemblBacteria" id="AAM06489">
    <property type="protein sequence ID" value="AAM06489"/>
    <property type="gene ID" value="MA_3116"/>
</dbReference>
<evidence type="ECO:0000313" key="2">
    <source>
        <dbReference type="Proteomes" id="UP000002487"/>
    </source>
</evidence>
<accession>Q8TLC1</accession>
<organism evidence="1 2">
    <name type="scientific">Methanosarcina acetivorans (strain ATCC 35395 / DSM 2834 / JCM 12185 / C2A)</name>
    <dbReference type="NCBI Taxonomy" id="188937"/>
    <lineage>
        <taxon>Archaea</taxon>
        <taxon>Methanobacteriati</taxon>
        <taxon>Methanobacteriota</taxon>
        <taxon>Stenosarchaea group</taxon>
        <taxon>Methanomicrobia</taxon>
        <taxon>Methanosarcinales</taxon>
        <taxon>Methanosarcinaceae</taxon>
        <taxon>Methanosarcina</taxon>
    </lineage>
</organism>
<dbReference type="KEGG" id="mac:MA_3116"/>
<sequence>MHWLIICLNFFAVPGTSVFPSGQKVICSYTTSFAIVRFLKHAEFRNLALSFVNFINQVDKNRSLFNFFWFFFNFKTTTKFHPNLSKSIHSFKNVDSFTQAFTKIFQIVELFLWEFPTATAISHQV</sequence>
<proteinExistence type="predicted"/>
<dbReference type="EMBL" id="AE010299">
    <property type="protein sequence ID" value="AAM06489.1"/>
    <property type="molecule type" value="Genomic_DNA"/>
</dbReference>
<protein>
    <submittedName>
        <fullName evidence="1">Uncharacterized protein</fullName>
    </submittedName>
</protein>
<evidence type="ECO:0000313" key="1">
    <source>
        <dbReference type="EMBL" id="AAM06489.1"/>
    </source>
</evidence>
<dbReference type="HOGENOM" id="CLU_1987604_0_0_2"/>
<reference evidence="1 2" key="1">
    <citation type="journal article" date="2002" name="Genome Res.">
        <title>The genome of Methanosarcina acetivorans reveals extensive metabolic and physiological diversity.</title>
        <authorList>
            <person name="Galagan J.E."/>
            <person name="Nusbaum C."/>
            <person name="Roy A."/>
            <person name="Endrizzi M.G."/>
            <person name="Macdonald P."/>
            <person name="FitzHugh W."/>
            <person name="Calvo S."/>
            <person name="Engels R."/>
            <person name="Smirnov S."/>
            <person name="Atnoor D."/>
            <person name="Brown A."/>
            <person name="Allen N."/>
            <person name="Naylor J."/>
            <person name="Stange-Thomann N."/>
            <person name="DeArellano K."/>
            <person name="Johnson R."/>
            <person name="Linton L."/>
            <person name="McEwan P."/>
            <person name="McKernan K."/>
            <person name="Talamas J."/>
            <person name="Tirrell A."/>
            <person name="Ye W."/>
            <person name="Zimmer A."/>
            <person name="Barber R.D."/>
            <person name="Cann I."/>
            <person name="Graham D.E."/>
            <person name="Grahame D.A."/>
            <person name="Guss A."/>
            <person name="Hedderich R."/>
            <person name="Ingram-Smith C."/>
            <person name="Kuettner C.H."/>
            <person name="Krzycki J.A."/>
            <person name="Leigh J.A."/>
            <person name="Li W."/>
            <person name="Liu J."/>
            <person name="Mukhopadhyay B."/>
            <person name="Reeve J.N."/>
            <person name="Smith K."/>
            <person name="Springer T.A."/>
            <person name="Umayam L.A."/>
            <person name="White O."/>
            <person name="White R.H."/>
            <person name="de Macario E.C."/>
            <person name="Ferry J.G."/>
            <person name="Jarrell K.F."/>
            <person name="Jing H."/>
            <person name="Macario A.J.L."/>
            <person name="Paulsen I."/>
            <person name="Pritchett M."/>
            <person name="Sowers K.R."/>
            <person name="Swanson R.V."/>
            <person name="Zinder S.H."/>
            <person name="Lander E."/>
            <person name="Metcalf W.W."/>
            <person name="Birren B."/>
        </authorList>
    </citation>
    <scope>NUCLEOTIDE SEQUENCE [LARGE SCALE GENOMIC DNA]</scope>
    <source>
        <strain evidence="2">ATCC 35395 / DSM 2834 / JCM 12185 / C2A</strain>
    </source>
</reference>
<dbReference type="Proteomes" id="UP000002487">
    <property type="component" value="Chromosome"/>
</dbReference>
<gene>
    <name evidence="1" type="ordered locus">MA_3116</name>
</gene>
<keyword evidence="2" id="KW-1185">Reference proteome</keyword>